<dbReference type="Gene3D" id="3.30.1440.10">
    <property type="match status" value="1"/>
</dbReference>
<evidence type="ECO:0000259" key="9">
    <source>
        <dbReference type="Pfam" id="PF00281"/>
    </source>
</evidence>
<dbReference type="InterPro" id="IPR022803">
    <property type="entry name" value="Ribosomal_uL5_dom_sf"/>
</dbReference>
<gene>
    <name evidence="7" type="primary">rpl5</name>
    <name evidence="11" type="ORF">B9Q03_06645</name>
</gene>
<comment type="caution">
    <text evidence="11">The sequence shown here is derived from an EMBL/GenBank/DDBJ whole genome shotgun (WGS) entry which is preliminary data.</text>
</comment>
<dbReference type="InterPro" id="IPR002132">
    <property type="entry name" value="Ribosomal_uL5"/>
</dbReference>
<comment type="function">
    <text evidence="7">This is 1 of the proteins that bind and probably mediate the attachment of the 5S RNA into the large ribosomal subunit, where it forms part of the central protuberance. In the 70S ribosome it contacts protein S13 of the 30S subunit (bridge B1b), connecting the 2 subunits; this bridge is implicated in subunit movement. May contact the P site tRNA; the 5S rRNA and some of its associated proteins might help stabilize positioning of ribosome-bound tRNAs.</text>
</comment>
<dbReference type="GO" id="GO:0019843">
    <property type="term" value="F:rRNA binding"/>
    <property type="evidence" value="ECO:0007669"/>
    <property type="project" value="UniProtKB-UniRule"/>
</dbReference>
<feature type="domain" description="Large ribosomal subunit protein uL5 C-terminal" evidence="10">
    <location>
        <begin position="61"/>
        <end position="132"/>
    </location>
</feature>
<dbReference type="NCBIfam" id="NF003258">
    <property type="entry name" value="PRK04219.1"/>
    <property type="match status" value="1"/>
</dbReference>
<keyword evidence="2 7" id="KW-0820">tRNA-binding</keyword>
<evidence type="ECO:0000256" key="8">
    <source>
        <dbReference type="RuleBase" id="RU003930"/>
    </source>
</evidence>
<dbReference type="PANTHER" id="PTHR11994">
    <property type="entry name" value="60S RIBOSOMAL PROTEIN L11-RELATED"/>
    <property type="match status" value="1"/>
</dbReference>
<dbReference type="InterPro" id="IPR031310">
    <property type="entry name" value="Ribosomal_uL5_N"/>
</dbReference>
<dbReference type="SUPFAM" id="SSF55282">
    <property type="entry name" value="RL5-like"/>
    <property type="match status" value="1"/>
</dbReference>
<dbReference type="PIRSF" id="PIRSF002161">
    <property type="entry name" value="Ribosomal_L5"/>
    <property type="match status" value="1"/>
</dbReference>
<evidence type="ECO:0000313" key="12">
    <source>
        <dbReference type="Proteomes" id="UP000240322"/>
    </source>
</evidence>
<keyword evidence="3 7" id="KW-0699">rRNA-binding</keyword>
<dbReference type="Proteomes" id="UP000240322">
    <property type="component" value="Unassembled WGS sequence"/>
</dbReference>
<dbReference type="FunFam" id="3.30.1440.10:FF:000002">
    <property type="entry name" value="60S ribosomal protein L11"/>
    <property type="match status" value="1"/>
</dbReference>
<evidence type="ECO:0000256" key="2">
    <source>
        <dbReference type="ARBA" id="ARBA00022555"/>
    </source>
</evidence>
<protein>
    <recommendedName>
        <fullName evidence="7">Large ribosomal subunit protein uL5</fullName>
    </recommendedName>
</protein>
<evidence type="ECO:0000256" key="5">
    <source>
        <dbReference type="ARBA" id="ARBA00022980"/>
    </source>
</evidence>
<dbReference type="InterPro" id="IPR022804">
    <property type="entry name" value="Ribosomal_uL5_arc"/>
</dbReference>
<keyword evidence="5 7" id="KW-0689">Ribosomal protein</keyword>
<evidence type="ECO:0000256" key="6">
    <source>
        <dbReference type="ARBA" id="ARBA00023274"/>
    </source>
</evidence>
<feature type="domain" description="Large ribosomal subunit protein uL5 N-terminal" evidence="9">
    <location>
        <begin position="4"/>
        <end position="57"/>
    </location>
</feature>
<proteinExistence type="inferred from homology"/>
<evidence type="ECO:0000256" key="4">
    <source>
        <dbReference type="ARBA" id="ARBA00022884"/>
    </source>
</evidence>
<comment type="similarity">
    <text evidence="1 7 8">Belongs to the universal ribosomal protein uL5 family.</text>
</comment>
<comment type="subunit">
    <text evidence="7">Part of the 50S ribosomal subunit; contacts the 5S rRNA and probably tRNA. Forms a bridge to the 30S subunit in the 70S ribosome.</text>
</comment>
<dbReference type="GO" id="GO:1990904">
    <property type="term" value="C:ribonucleoprotein complex"/>
    <property type="evidence" value="ECO:0007669"/>
    <property type="project" value="UniProtKB-KW"/>
</dbReference>
<keyword evidence="4 7" id="KW-0694">RNA-binding</keyword>
<name>A0A2R6AVY9_9ARCH</name>
<dbReference type="GO" id="GO:0000049">
    <property type="term" value="F:tRNA binding"/>
    <property type="evidence" value="ECO:0007669"/>
    <property type="project" value="UniProtKB-UniRule"/>
</dbReference>
<dbReference type="Pfam" id="PF00673">
    <property type="entry name" value="Ribosomal_L5_C"/>
    <property type="match status" value="1"/>
</dbReference>
<evidence type="ECO:0000313" key="11">
    <source>
        <dbReference type="EMBL" id="PSN90516.1"/>
    </source>
</evidence>
<keyword evidence="6 7" id="KW-0687">Ribonucleoprotein</keyword>
<dbReference type="EMBL" id="NEXE01000057">
    <property type="protein sequence ID" value="PSN90516.1"/>
    <property type="molecule type" value="Genomic_DNA"/>
</dbReference>
<evidence type="ECO:0000256" key="3">
    <source>
        <dbReference type="ARBA" id="ARBA00022730"/>
    </source>
</evidence>
<dbReference type="GO" id="GO:0005840">
    <property type="term" value="C:ribosome"/>
    <property type="evidence" value="ECO:0007669"/>
    <property type="project" value="UniProtKB-KW"/>
</dbReference>
<evidence type="ECO:0000256" key="1">
    <source>
        <dbReference type="ARBA" id="ARBA00008553"/>
    </source>
</evidence>
<dbReference type="InterPro" id="IPR031309">
    <property type="entry name" value="Ribosomal_uL5_C"/>
</dbReference>
<dbReference type="InterPro" id="IPR057266">
    <property type="entry name" value="Ribosomal_uL5_euk/arc-type"/>
</dbReference>
<dbReference type="GO" id="GO:0006412">
    <property type="term" value="P:translation"/>
    <property type="evidence" value="ECO:0007669"/>
    <property type="project" value="UniProtKB-UniRule"/>
</dbReference>
<accession>A0A2R6AVY9</accession>
<organism evidence="11 12">
    <name type="scientific">Candidatus Marsarchaeota G2 archaeon OSP_D</name>
    <dbReference type="NCBI Taxonomy" id="1978157"/>
    <lineage>
        <taxon>Archaea</taxon>
        <taxon>Candidatus Marsarchaeota</taxon>
        <taxon>Candidatus Marsarchaeota group 2</taxon>
    </lineage>
</organism>
<evidence type="ECO:0000259" key="10">
    <source>
        <dbReference type="Pfam" id="PF00673"/>
    </source>
</evidence>
<reference evidence="11 12" key="1">
    <citation type="submission" date="2017-04" db="EMBL/GenBank/DDBJ databases">
        <title>Novel microbial lineages endemic to geothermal iron-oxide mats fill important gaps in the evolutionary history of Archaea.</title>
        <authorList>
            <person name="Jay Z.J."/>
            <person name="Beam J.P."/>
            <person name="Dlakic M."/>
            <person name="Rusch D.B."/>
            <person name="Kozubal M.A."/>
            <person name="Inskeep W.P."/>
        </authorList>
    </citation>
    <scope>NUCLEOTIDE SEQUENCE [LARGE SCALE GENOMIC DNA]</scope>
    <source>
        <strain evidence="11">OSP_D</strain>
    </source>
</reference>
<dbReference type="GO" id="GO:0003735">
    <property type="term" value="F:structural constituent of ribosome"/>
    <property type="evidence" value="ECO:0007669"/>
    <property type="project" value="InterPro"/>
</dbReference>
<dbReference type="AlphaFoldDB" id="A0A2R6AVY9"/>
<evidence type="ECO:0000256" key="7">
    <source>
        <dbReference type="HAMAP-Rule" id="MF_01333"/>
    </source>
</evidence>
<dbReference type="Pfam" id="PF00281">
    <property type="entry name" value="Ribosomal_L5"/>
    <property type="match status" value="1"/>
</dbReference>
<dbReference type="HAMAP" id="MF_01333_A">
    <property type="entry name" value="Ribosomal_uL5_A"/>
    <property type="match status" value="1"/>
</dbReference>
<sequence length="170" mass="19011">MEQNPMREILVEKVVVNIGVGEAGERVKKAATVLERITGAKPVYTTAHKSIREFSVRKGEEIGCKVTLRGPKAEAFLRKAFEAVGNILKRSSIDSMGNFSFGITEHIFIPGIKYDPELGIFGLDVCVRLVRRGARVSLRKLRPHRVGRNHIVSPEEVVRYVTDKFGVRVI</sequence>